<dbReference type="Proteomes" id="UP000216943">
    <property type="component" value="Unassembled WGS sequence"/>
</dbReference>
<dbReference type="Pfam" id="PF11074">
    <property type="entry name" value="DUF2779"/>
    <property type="match status" value="1"/>
</dbReference>
<gene>
    <name evidence="2" type="ORF">CJJ23_04255</name>
</gene>
<dbReference type="EMBL" id="NQNY01000016">
    <property type="protein sequence ID" value="PAK20991.1"/>
    <property type="molecule type" value="Genomic_DNA"/>
</dbReference>
<dbReference type="AlphaFoldDB" id="A0A269THX6"/>
<dbReference type="RefSeq" id="WP_095335108.1">
    <property type="nucleotide sequence ID" value="NZ_NQNY01000016.1"/>
</dbReference>
<organism evidence="2 3">
    <name type="scientific">Mycoplasmopsis agassizii</name>
    <dbReference type="NCBI Taxonomy" id="33922"/>
    <lineage>
        <taxon>Bacteria</taxon>
        <taxon>Bacillati</taxon>
        <taxon>Mycoplasmatota</taxon>
        <taxon>Mycoplasmoidales</taxon>
        <taxon>Metamycoplasmataceae</taxon>
        <taxon>Mycoplasmopsis</taxon>
    </lineage>
</organism>
<sequence length="673" mass="79579">MFSEIDEENLVTFKEYKRFFSVPNPYFIWHDFNFNKENLSDDLDNENDEEDSDDEGSIFNLNPDEDVFDPQNYHDVITNFNPFEKTNSFAINLLKKDLDDSEIYVVSSKDNKISKLNNTLMALNDEKIKIVFNAYFYWNDFFANVFYFDKRTNEIGVINYKSKSVLDNTLRSIYNLEVIQNALKTDISEHTFLIFDELNSIKKSNNLVYKKTKYANYYKKNYSSSSKIKKEKEGVVDLETLILIEEDFKSGFLNYKNRADEPTQLLSAKDFYEKLNANAFLEKEFDNLKTPRLIKSEILFAKNNSFFNINDFNFKNESKDAFYINPFKKDMKNFVFADLISFNGKSYKTNTDDHELVIKNLLNEHSLIQDKEVIPNNYKTDFLNLMYSYLKKDQVLVWFDFESINLPETAFKGYTPYSQVPFQVSIVRTINGEYLKGEWDSEDIVFDPENLDIESFANMVRRISGFKDFASKDKDYKYITYNKSFENGVLKKLKSVFKYHNHPDYEDLAKRIDYITFTNKDDKSNDNLLDLADFFFYRANKEDVAKKNYSINNTAIVFLGYLKGKYSIKLLEKFISSKHSDKSFSKLITPYKELEIKNGLLAMTEGVKKYLGLTHQQIWDQQLVPNLKKYCHNDVMSMVMVLEYLIYLLKRDWKDLKNLQTNFEKTNVYIDLD</sequence>
<dbReference type="NCBIfam" id="NF045869">
    <property type="entry name" value="UU173_fam"/>
    <property type="match status" value="1"/>
</dbReference>
<name>A0A269THX6_9BACT</name>
<evidence type="ECO:0000313" key="3">
    <source>
        <dbReference type="Proteomes" id="UP000216943"/>
    </source>
</evidence>
<dbReference type="InterPro" id="IPR021301">
    <property type="entry name" value="DUF2779"/>
</dbReference>
<evidence type="ECO:0000259" key="1">
    <source>
        <dbReference type="Pfam" id="PF11074"/>
    </source>
</evidence>
<evidence type="ECO:0000313" key="2">
    <source>
        <dbReference type="EMBL" id="PAK20991.1"/>
    </source>
</evidence>
<accession>A0A269THX6</accession>
<proteinExistence type="predicted"/>
<comment type="caution">
    <text evidence="2">The sequence shown here is derived from an EMBL/GenBank/DDBJ whole genome shotgun (WGS) entry which is preliminary data.</text>
</comment>
<protein>
    <recommendedName>
        <fullName evidence="1">DUF2779 domain-containing protein</fullName>
    </recommendedName>
</protein>
<feature type="domain" description="DUF2779" evidence="1">
    <location>
        <begin position="397"/>
        <end position="535"/>
    </location>
</feature>
<reference evidence="3" key="1">
    <citation type="submission" date="2017-08" db="EMBL/GenBank/DDBJ databases">
        <authorList>
            <person name="Alvarez-Ponce D."/>
            <person name="Weitzman C.L."/>
            <person name="Tillett R.L."/>
            <person name="Sandmeier F.C."/>
            <person name="Tracy C.R."/>
        </authorList>
    </citation>
    <scope>NUCLEOTIDE SEQUENCE [LARGE SCALE GENOMIC DNA]</scope>
    <source>
        <strain evidence="3">723</strain>
    </source>
</reference>
<dbReference type="OrthoDB" id="9783873at2"/>